<keyword evidence="2" id="KW-0238">DNA-binding</keyword>
<evidence type="ECO:0000256" key="2">
    <source>
        <dbReference type="ARBA" id="ARBA00023125"/>
    </source>
</evidence>
<reference evidence="6" key="1">
    <citation type="journal article" date="2019" name="Int. J. Syst. Evol. Microbiol.">
        <title>The Global Catalogue of Microorganisms (GCM) 10K type strain sequencing project: providing services to taxonomists for standard genome sequencing and annotation.</title>
        <authorList>
            <consortium name="The Broad Institute Genomics Platform"/>
            <consortium name="The Broad Institute Genome Sequencing Center for Infectious Disease"/>
            <person name="Wu L."/>
            <person name="Ma J."/>
        </authorList>
    </citation>
    <scope>NUCLEOTIDE SEQUENCE [LARGE SCALE GENOMIC DNA]</scope>
    <source>
        <strain evidence="6">NBRC 101365</strain>
    </source>
</reference>
<dbReference type="PANTHER" id="PTHR30363:SF44">
    <property type="entry name" value="AGA OPERON TRANSCRIPTIONAL REPRESSOR-RELATED"/>
    <property type="match status" value="1"/>
</dbReference>
<feature type="domain" description="HTH deoR-type" evidence="4">
    <location>
        <begin position="3"/>
        <end position="58"/>
    </location>
</feature>
<dbReference type="InterPro" id="IPR037171">
    <property type="entry name" value="NagB/RpiA_transferase-like"/>
</dbReference>
<sequence length="257" mass="27838">MRPEDRRANLVDIVREQGRVSVETLAERLKTSKETIRRDLTELSDRGLVRKYHGGALAPEAAGEGPFQARLSQNMPQKRAIARRAAALFQSGDTLFIDTGSTTVYLAEELSTRSGITIITNSVSIASIMARGSDGTRVFLIGGEYRDEAAENIGVLAIEQISRFSAQHVVLTVAALDQRGAMDFDLQEAEIARAMIEQAGEVTVILDSSKFEKTALFGVCSLAMIDRIVCEASPSTRLADALRAASVEVVIAQNGRP</sequence>
<dbReference type="InterPro" id="IPR018356">
    <property type="entry name" value="Tscrpt_reg_HTH_DeoR_CS"/>
</dbReference>
<gene>
    <name evidence="5" type="ORF">GCM10007874_37640</name>
</gene>
<dbReference type="Pfam" id="PF00455">
    <property type="entry name" value="DeoRC"/>
    <property type="match status" value="1"/>
</dbReference>
<dbReference type="RefSeq" id="WP_284313828.1">
    <property type="nucleotide sequence ID" value="NZ_BSPC01000034.1"/>
</dbReference>
<dbReference type="Gene3D" id="3.40.50.1360">
    <property type="match status" value="1"/>
</dbReference>
<name>A0ABQ6CK61_9HYPH</name>
<dbReference type="Gene3D" id="1.10.10.10">
    <property type="entry name" value="Winged helix-like DNA-binding domain superfamily/Winged helix DNA-binding domain"/>
    <property type="match status" value="1"/>
</dbReference>
<keyword evidence="3" id="KW-0804">Transcription</keyword>
<dbReference type="SUPFAM" id="SSF46785">
    <property type="entry name" value="Winged helix' DNA-binding domain"/>
    <property type="match status" value="1"/>
</dbReference>
<evidence type="ECO:0000259" key="4">
    <source>
        <dbReference type="PROSITE" id="PS51000"/>
    </source>
</evidence>
<dbReference type="PANTHER" id="PTHR30363">
    <property type="entry name" value="HTH-TYPE TRANSCRIPTIONAL REGULATOR SRLR-RELATED"/>
    <property type="match status" value="1"/>
</dbReference>
<keyword evidence="1" id="KW-0805">Transcription regulation</keyword>
<accession>A0ABQ6CK61</accession>
<evidence type="ECO:0000313" key="6">
    <source>
        <dbReference type="Proteomes" id="UP001156882"/>
    </source>
</evidence>
<dbReference type="InterPro" id="IPR036390">
    <property type="entry name" value="WH_DNA-bd_sf"/>
</dbReference>
<dbReference type="InterPro" id="IPR014036">
    <property type="entry name" value="DeoR-like_C"/>
</dbReference>
<dbReference type="InterPro" id="IPR036388">
    <property type="entry name" value="WH-like_DNA-bd_sf"/>
</dbReference>
<dbReference type="InterPro" id="IPR001034">
    <property type="entry name" value="DeoR_HTH"/>
</dbReference>
<dbReference type="SMART" id="SM00420">
    <property type="entry name" value="HTH_DEOR"/>
    <property type="match status" value="1"/>
</dbReference>
<evidence type="ECO:0000313" key="5">
    <source>
        <dbReference type="EMBL" id="GLS20747.1"/>
    </source>
</evidence>
<comment type="caution">
    <text evidence="5">The sequence shown here is derived from an EMBL/GenBank/DDBJ whole genome shotgun (WGS) entry which is preliminary data.</text>
</comment>
<dbReference type="Proteomes" id="UP001156882">
    <property type="component" value="Unassembled WGS sequence"/>
</dbReference>
<dbReference type="PROSITE" id="PS00894">
    <property type="entry name" value="HTH_DEOR_1"/>
    <property type="match status" value="1"/>
</dbReference>
<evidence type="ECO:0000256" key="1">
    <source>
        <dbReference type="ARBA" id="ARBA00023015"/>
    </source>
</evidence>
<dbReference type="Pfam" id="PF08220">
    <property type="entry name" value="HTH_DeoR"/>
    <property type="match status" value="1"/>
</dbReference>
<protein>
    <submittedName>
        <fullName evidence="5">DeoR family transcriptional regulator</fullName>
    </submittedName>
</protein>
<organism evidence="5 6">
    <name type="scientific">Labrys miyagiensis</name>
    <dbReference type="NCBI Taxonomy" id="346912"/>
    <lineage>
        <taxon>Bacteria</taxon>
        <taxon>Pseudomonadati</taxon>
        <taxon>Pseudomonadota</taxon>
        <taxon>Alphaproteobacteria</taxon>
        <taxon>Hyphomicrobiales</taxon>
        <taxon>Xanthobacteraceae</taxon>
        <taxon>Labrys</taxon>
    </lineage>
</organism>
<dbReference type="PRINTS" id="PR00037">
    <property type="entry name" value="HTHLACR"/>
</dbReference>
<keyword evidence="6" id="KW-1185">Reference proteome</keyword>
<dbReference type="EMBL" id="BSPC01000034">
    <property type="protein sequence ID" value="GLS20747.1"/>
    <property type="molecule type" value="Genomic_DNA"/>
</dbReference>
<evidence type="ECO:0000256" key="3">
    <source>
        <dbReference type="ARBA" id="ARBA00023163"/>
    </source>
</evidence>
<dbReference type="InterPro" id="IPR050313">
    <property type="entry name" value="Carb_Metab_HTH_regulators"/>
</dbReference>
<dbReference type="SUPFAM" id="SSF100950">
    <property type="entry name" value="NagB/RpiA/CoA transferase-like"/>
    <property type="match status" value="1"/>
</dbReference>
<proteinExistence type="predicted"/>
<dbReference type="PROSITE" id="PS51000">
    <property type="entry name" value="HTH_DEOR_2"/>
    <property type="match status" value="1"/>
</dbReference>
<dbReference type="SMART" id="SM01134">
    <property type="entry name" value="DeoRC"/>
    <property type="match status" value="1"/>
</dbReference>